<dbReference type="Pfam" id="PF00488">
    <property type="entry name" value="MutS_V"/>
    <property type="match status" value="1"/>
</dbReference>
<dbReference type="CDD" id="cd03284">
    <property type="entry name" value="ABC_MutS1"/>
    <property type="match status" value="1"/>
</dbReference>
<evidence type="ECO:0000256" key="10">
    <source>
        <dbReference type="SAM" id="Coils"/>
    </source>
</evidence>
<keyword evidence="3 7" id="KW-0227">DNA damage</keyword>
<dbReference type="NCBIfam" id="NF003810">
    <property type="entry name" value="PRK05399.1"/>
    <property type="match status" value="1"/>
</dbReference>
<evidence type="ECO:0000256" key="5">
    <source>
        <dbReference type="ARBA" id="ARBA00023125"/>
    </source>
</evidence>
<keyword evidence="10" id="KW-0175">Coiled coil</keyword>
<dbReference type="GO" id="GO:0003684">
    <property type="term" value="F:damaged DNA binding"/>
    <property type="evidence" value="ECO:0007669"/>
    <property type="project" value="UniProtKB-UniRule"/>
</dbReference>
<dbReference type="Gene3D" id="3.30.420.110">
    <property type="entry name" value="MutS, connector domain"/>
    <property type="match status" value="1"/>
</dbReference>
<dbReference type="Pfam" id="PF05188">
    <property type="entry name" value="MutS_II"/>
    <property type="match status" value="1"/>
</dbReference>
<dbReference type="PIRSF" id="PIRSF037677">
    <property type="entry name" value="DNA_mis_repair_Msh6"/>
    <property type="match status" value="1"/>
</dbReference>
<dbReference type="EMBL" id="CP034791">
    <property type="protein sequence ID" value="AZT90210.1"/>
    <property type="molecule type" value="Genomic_DNA"/>
</dbReference>
<dbReference type="GO" id="GO:0006298">
    <property type="term" value="P:mismatch repair"/>
    <property type="evidence" value="ECO:0007669"/>
    <property type="project" value="UniProtKB-UniRule"/>
</dbReference>
<dbReference type="InterPro" id="IPR007861">
    <property type="entry name" value="DNA_mismatch_repair_MutS_clamp"/>
</dbReference>
<evidence type="ECO:0000259" key="11">
    <source>
        <dbReference type="PROSITE" id="PS00486"/>
    </source>
</evidence>
<dbReference type="InterPro" id="IPR007860">
    <property type="entry name" value="DNA_mmatch_repair_MutS_con_dom"/>
</dbReference>
<dbReference type="InterPro" id="IPR007695">
    <property type="entry name" value="DNA_mismatch_repair_MutS-lik_N"/>
</dbReference>
<dbReference type="InterPro" id="IPR036187">
    <property type="entry name" value="DNA_mismatch_repair_MutS_sf"/>
</dbReference>
<evidence type="ECO:0000256" key="2">
    <source>
        <dbReference type="ARBA" id="ARBA00022741"/>
    </source>
</evidence>
<keyword evidence="2 7" id="KW-0547">Nucleotide-binding</keyword>
<reference evidence="12 13" key="1">
    <citation type="submission" date="2018-12" db="EMBL/GenBank/DDBJ databases">
        <title>Genome sequence from the cellulolytic species, Caldicellulosiruptor changbaiensis.</title>
        <authorList>
            <person name="Blumer-Schuette S.E."/>
            <person name="Mendoza C."/>
        </authorList>
    </citation>
    <scope>NUCLEOTIDE SEQUENCE [LARGE SCALE GENOMIC DNA]</scope>
    <source>
        <strain evidence="12 13">CBS-Z</strain>
    </source>
</reference>
<dbReference type="PANTHER" id="PTHR11361:SF34">
    <property type="entry name" value="DNA MISMATCH REPAIR PROTEIN MSH1, MITOCHONDRIAL"/>
    <property type="match status" value="1"/>
</dbReference>
<feature type="binding site" evidence="7">
    <location>
        <begin position="607"/>
        <end position="614"/>
    </location>
    <ligand>
        <name>ATP</name>
        <dbReference type="ChEBI" id="CHEBI:30616"/>
    </ligand>
</feature>
<dbReference type="GO" id="GO:0005829">
    <property type="term" value="C:cytosol"/>
    <property type="evidence" value="ECO:0007669"/>
    <property type="project" value="TreeGrafter"/>
</dbReference>
<dbReference type="SUPFAM" id="SSF55271">
    <property type="entry name" value="DNA repair protein MutS, domain I"/>
    <property type="match status" value="1"/>
</dbReference>
<dbReference type="SMART" id="SM00534">
    <property type="entry name" value="MUTSac"/>
    <property type="match status" value="1"/>
</dbReference>
<dbReference type="InterPro" id="IPR016151">
    <property type="entry name" value="DNA_mismatch_repair_MutS_N"/>
</dbReference>
<dbReference type="InterPro" id="IPR036678">
    <property type="entry name" value="MutS_con_dom_sf"/>
</dbReference>
<protein>
    <recommendedName>
        <fullName evidence="7 8">DNA mismatch repair protein MutS</fullName>
    </recommendedName>
</protein>
<name>A0A3T0D578_9FIRM</name>
<dbReference type="InterPro" id="IPR005748">
    <property type="entry name" value="DNA_mismatch_repair_MutS"/>
</dbReference>
<dbReference type="PROSITE" id="PS00486">
    <property type="entry name" value="DNA_MISMATCH_REPAIR_2"/>
    <property type="match status" value="1"/>
</dbReference>
<dbReference type="InterPro" id="IPR017261">
    <property type="entry name" value="DNA_mismatch_repair_MutS/MSH"/>
</dbReference>
<dbReference type="GO" id="GO:0140664">
    <property type="term" value="F:ATP-dependent DNA damage sensor activity"/>
    <property type="evidence" value="ECO:0007669"/>
    <property type="project" value="InterPro"/>
</dbReference>
<dbReference type="GO" id="GO:0005524">
    <property type="term" value="F:ATP binding"/>
    <property type="evidence" value="ECO:0007669"/>
    <property type="project" value="UniProtKB-UniRule"/>
</dbReference>
<dbReference type="Pfam" id="PF05192">
    <property type="entry name" value="MutS_III"/>
    <property type="match status" value="1"/>
</dbReference>
<dbReference type="InterPro" id="IPR007696">
    <property type="entry name" value="DNA_mismatch_repair_MutS_core"/>
</dbReference>
<evidence type="ECO:0000256" key="8">
    <source>
        <dbReference type="NCBIfam" id="TIGR01070"/>
    </source>
</evidence>
<dbReference type="SUPFAM" id="SSF52540">
    <property type="entry name" value="P-loop containing nucleoside triphosphate hydrolases"/>
    <property type="match status" value="1"/>
</dbReference>
<dbReference type="Gene3D" id="3.40.50.300">
    <property type="entry name" value="P-loop containing nucleotide triphosphate hydrolases"/>
    <property type="match status" value="1"/>
</dbReference>
<dbReference type="Proteomes" id="UP000282930">
    <property type="component" value="Chromosome"/>
</dbReference>
<dbReference type="FunFam" id="1.10.1420.10:FF:000007">
    <property type="entry name" value="DNA mismatch repair protein MutS"/>
    <property type="match status" value="1"/>
</dbReference>
<keyword evidence="5 7" id="KW-0238">DNA-binding</keyword>
<evidence type="ECO:0000256" key="4">
    <source>
        <dbReference type="ARBA" id="ARBA00022840"/>
    </source>
</evidence>
<dbReference type="Gene3D" id="1.10.1420.10">
    <property type="match status" value="2"/>
</dbReference>
<evidence type="ECO:0000256" key="6">
    <source>
        <dbReference type="ARBA" id="ARBA00023204"/>
    </source>
</evidence>
<dbReference type="NCBIfam" id="TIGR01070">
    <property type="entry name" value="mutS1"/>
    <property type="match status" value="1"/>
</dbReference>
<evidence type="ECO:0000313" key="13">
    <source>
        <dbReference type="Proteomes" id="UP000282930"/>
    </source>
</evidence>
<feature type="coiled-coil region" evidence="10">
    <location>
        <begin position="784"/>
        <end position="811"/>
    </location>
</feature>
<evidence type="ECO:0000256" key="7">
    <source>
        <dbReference type="HAMAP-Rule" id="MF_00096"/>
    </source>
</evidence>
<keyword evidence="6 7" id="KW-0234">DNA repair</keyword>
<dbReference type="GO" id="GO:0030983">
    <property type="term" value="F:mismatched DNA binding"/>
    <property type="evidence" value="ECO:0007669"/>
    <property type="project" value="InterPro"/>
</dbReference>
<sequence length="863" mass="99102">MQELTPMMQQYMEIKQRVKDCILFFRLGDFYEMFFDDAIIASKELEIALTARDCGNNEKAPMCGVPYHSAHSYIAKLIEKGYKVAICEQVEDPKLAKGVVKREITRIITPGTFIDESFSKANNFICCVARAETNFALTFVDISTGEMYACLIEDDIQKMINEISKYAPSEILVSHLDNDLYELIRENYNSFVQKIEFIDIDRCYDLIDKQMQITNLNDKVALSVGNLLNYLVDTQKISFNYIKKFEFYRVQNYLQIDLSTKRNLELTESIIARSKKNSLFGILDQAKTSMGSRLIKKWLERPLIDVVEINRRLDAVEELYNNFPLLMQIEGLLEGIYDIERLSSKFAYKSVNAKDLLSLKKSIEVLPQLKELLREFKSPLLKELYDGLDTLEDVYSLIDSSINEDAPVGLKEGGIIKDGFNDHVDRLRNISKNSKELLIQYEEKERNLTGIKNLKIGYNKVFGYYIEVTKSNYSLVPERYIRKQTLANAERYVTEELKKLEDEIVNAEQKLVELEYELFCEIRDKVESQIDRIQKTASCIAIIDALCSFAHIAIDNRYTKPTVYLGDRIYIKNGRHPVVEKMIGHSNFVPNDTELDNDQNRVLIITGPNMAGKSTYMRQVALIVIMAQMGCFVPAEEAQIGIVDKIFSRIGASDDISSGQSTFMVEMSEVANILKNATPKSLIIFDEVGRGTSTYDGLSIAWAVLEYVADKSKIGAKTLFATHYHELTELEERISGVKNYRVDVKEEGKNIIFLRKIVRGGCDSSYGIHVARLAGIPEEVLQRAEQILKKLEEADINRKEAKRLRKEIKREFTEQIEFFSYKKDEIIEKIENLDILNITPIQALNILSELKHEIIKAKERQLL</sequence>
<accession>A0A3T0D578</accession>
<dbReference type="Pfam" id="PF01624">
    <property type="entry name" value="MutS_I"/>
    <property type="match status" value="1"/>
</dbReference>
<dbReference type="RefSeq" id="WP_127351700.1">
    <property type="nucleotide sequence ID" value="NZ_CP034791.1"/>
</dbReference>
<comment type="similarity">
    <text evidence="1 7 9">Belongs to the DNA mismatch repair MutS family.</text>
</comment>
<dbReference type="Pfam" id="PF05190">
    <property type="entry name" value="MutS_IV"/>
    <property type="match status" value="1"/>
</dbReference>
<feature type="coiled-coil region" evidence="10">
    <location>
        <begin position="483"/>
        <end position="517"/>
    </location>
</feature>
<dbReference type="FunFam" id="3.40.1170.10:FF:000001">
    <property type="entry name" value="DNA mismatch repair protein MutS"/>
    <property type="match status" value="1"/>
</dbReference>
<organism evidence="12 13">
    <name type="scientific">Caldicellulosiruptor changbaiensis</name>
    <dbReference type="NCBI Taxonomy" id="1222016"/>
    <lineage>
        <taxon>Bacteria</taxon>
        <taxon>Bacillati</taxon>
        <taxon>Bacillota</taxon>
        <taxon>Bacillota incertae sedis</taxon>
        <taxon>Caldicellulosiruptorales</taxon>
        <taxon>Caldicellulosiruptoraceae</taxon>
        <taxon>Caldicellulosiruptor</taxon>
    </lineage>
</organism>
<dbReference type="InterPro" id="IPR027417">
    <property type="entry name" value="P-loop_NTPase"/>
</dbReference>
<evidence type="ECO:0000256" key="1">
    <source>
        <dbReference type="ARBA" id="ARBA00006271"/>
    </source>
</evidence>
<dbReference type="InterPro" id="IPR000432">
    <property type="entry name" value="DNA_mismatch_repair_MutS_C"/>
</dbReference>
<dbReference type="SMART" id="SM00533">
    <property type="entry name" value="MUTSd"/>
    <property type="match status" value="1"/>
</dbReference>
<dbReference type="SUPFAM" id="SSF48334">
    <property type="entry name" value="DNA repair protein MutS, domain III"/>
    <property type="match status" value="1"/>
</dbReference>
<dbReference type="PANTHER" id="PTHR11361">
    <property type="entry name" value="DNA MISMATCH REPAIR PROTEIN MUTS FAMILY MEMBER"/>
    <property type="match status" value="1"/>
</dbReference>
<dbReference type="KEGG" id="ccha:ELD05_05915"/>
<comment type="function">
    <text evidence="7">This protein is involved in the repair of mismatches in DNA. It is possible that it carries out the mismatch recognition step. This protein has a weak ATPase activity.</text>
</comment>
<dbReference type="InterPro" id="IPR045076">
    <property type="entry name" value="MutS"/>
</dbReference>
<feature type="domain" description="DNA mismatch repair proteins mutS family" evidence="11">
    <location>
        <begin position="681"/>
        <end position="697"/>
    </location>
</feature>
<dbReference type="HAMAP" id="MF_00096">
    <property type="entry name" value="MutS"/>
    <property type="match status" value="1"/>
</dbReference>
<dbReference type="SUPFAM" id="SSF53150">
    <property type="entry name" value="DNA repair protein MutS, domain II"/>
    <property type="match status" value="1"/>
</dbReference>
<evidence type="ECO:0000256" key="3">
    <source>
        <dbReference type="ARBA" id="ARBA00022763"/>
    </source>
</evidence>
<proteinExistence type="inferred from homology"/>
<dbReference type="AlphaFoldDB" id="A0A3T0D578"/>
<keyword evidence="4 7" id="KW-0067">ATP-binding</keyword>
<keyword evidence="13" id="KW-1185">Reference proteome</keyword>
<evidence type="ECO:0000313" key="12">
    <source>
        <dbReference type="EMBL" id="AZT90210.1"/>
    </source>
</evidence>
<gene>
    <name evidence="7 12" type="primary">mutS</name>
    <name evidence="12" type="ORF">ELD05_05915</name>
</gene>
<evidence type="ECO:0000256" key="9">
    <source>
        <dbReference type="RuleBase" id="RU003756"/>
    </source>
</evidence>
<dbReference type="FunFam" id="3.40.50.300:FF:001579">
    <property type="entry name" value="DNA mismatch repair protein MutS"/>
    <property type="match status" value="1"/>
</dbReference>
<dbReference type="Gene3D" id="3.40.1170.10">
    <property type="entry name" value="DNA repair protein MutS, domain I"/>
    <property type="match status" value="1"/>
</dbReference>